<sequence>MTRDTQKLVDALEATQLRISLLVIQLRDGTATPEEHHNLADAVGELPDLLRSHGDDVAAGIIPAARDMERECA</sequence>
<dbReference type="OrthoDB" id="3636704at2"/>
<evidence type="ECO:0000313" key="1">
    <source>
        <dbReference type="EMBL" id="RSM36050.1"/>
    </source>
</evidence>
<accession>A0A428VZ03</accession>
<dbReference type="AlphaFoldDB" id="A0A428VZ03"/>
<comment type="caution">
    <text evidence="1">The sequence shown here is derived from an EMBL/GenBank/DDBJ whole genome shotgun (WGS) entry which is preliminary data.</text>
</comment>
<dbReference type="EMBL" id="QHHU01000093">
    <property type="protein sequence ID" value="RSM36050.1"/>
    <property type="molecule type" value="Genomic_DNA"/>
</dbReference>
<name>A0A428VZ03_AMYBA</name>
<dbReference type="Proteomes" id="UP000286716">
    <property type="component" value="Unassembled WGS sequence"/>
</dbReference>
<keyword evidence="2" id="KW-1185">Reference proteome</keyword>
<gene>
    <name evidence="1" type="ORF">DMA12_41900</name>
</gene>
<protein>
    <submittedName>
        <fullName evidence="1">Uncharacterized protein</fullName>
    </submittedName>
</protein>
<organism evidence="1 2">
    <name type="scientific">Amycolatopsis balhimycina DSM 5908</name>
    <dbReference type="NCBI Taxonomy" id="1081091"/>
    <lineage>
        <taxon>Bacteria</taxon>
        <taxon>Bacillati</taxon>
        <taxon>Actinomycetota</taxon>
        <taxon>Actinomycetes</taxon>
        <taxon>Pseudonocardiales</taxon>
        <taxon>Pseudonocardiaceae</taxon>
        <taxon>Amycolatopsis</taxon>
    </lineage>
</organism>
<evidence type="ECO:0000313" key="2">
    <source>
        <dbReference type="Proteomes" id="UP000286716"/>
    </source>
</evidence>
<reference evidence="1 2" key="1">
    <citation type="submission" date="2018-05" db="EMBL/GenBank/DDBJ databases">
        <title>Evolution of GPA BGCs.</title>
        <authorList>
            <person name="Waglechner N."/>
            <person name="Wright G.D."/>
        </authorList>
    </citation>
    <scope>NUCLEOTIDE SEQUENCE [LARGE SCALE GENOMIC DNA]</scope>
    <source>
        <strain evidence="1 2">DSM 5908</strain>
    </source>
</reference>
<proteinExistence type="predicted"/>